<protein>
    <recommendedName>
        <fullName evidence="3">NADPH-dependent FMN reductase-like domain-containing protein</fullName>
    </recommendedName>
</protein>
<dbReference type="Proteomes" id="UP000077271">
    <property type="component" value="Unassembled WGS sequence"/>
</dbReference>
<dbReference type="EMBL" id="LQWZ01000014">
    <property type="protein sequence ID" value="OAH57410.1"/>
    <property type="molecule type" value="Genomic_DNA"/>
</dbReference>
<organism evidence="1 2">
    <name type="scientific">Domibacillus aminovorans</name>
    <dbReference type="NCBI Taxonomy" id="29332"/>
    <lineage>
        <taxon>Bacteria</taxon>
        <taxon>Bacillati</taxon>
        <taxon>Bacillota</taxon>
        <taxon>Bacilli</taxon>
        <taxon>Bacillales</taxon>
        <taxon>Bacillaceae</taxon>
        <taxon>Domibacillus</taxon>
    </lineage>
</organism>
<evidence type="ECO:0000313" key="1">
    <source>
        <dbReference type="EMBL" id="OAH57410.1"/>
    </source>
</evidence>
<comment type="caution">
    <text evidence="1">The sequence shown here is derived from an EMBL/GenBank/DDBJ whole genome shotgun (WGS) entry which is preliminary data.</text>
</comment>
<sequence length="85" mass="9668">MTNIKALILNASLKNSDEPSHTEVLSKEVQAIFQQHQVKSEIVGLADYHISYGISSDMEGGRDNEFTKKHVQMLTYNTMHLVKMF</sequence>
<proteinExistence type="predicted"/>
<accession>A0A177KVK1</accession>
<gene>
    <name evidence="1" type="ORF">AWH48_19185</name>
</gene>
<evidence type="ECO:0008006" key="3">
    <source>
        <dbReference type="Google" id="ProtNLM"/>
    </source>
</evidence>
<evidence type="ECO:0000313" key="2">
    <source>
        <dbReference type="Proteomes" id="UP000077271"/>
    </source>
</evidence>
<dbReference type="SUPFAM" id="SSF52218">
    <property type="entry name" value="Flavoproteins"/>
    <property type="match status" value="1"/>
</dbReference>
<reference evidence="1 2" key="1">
    <citation type="submission" date="2016-01" db="EMBL/GenBank/DDBJ databases">
        <title>Investigation of taxonomic status of Bacillus aminovorans.</title>
        <authorList>
            <person name="Verma A."/>
            <person name="Pal Y."/>
            <person name="Krishnamurthi S."/>
        </authorList>
    </citation>
    <scope>NUCLEOTIDE SEQUENCE [LARGE SCALE GENOMIC DNA]</scope>
    <source>
        <strain evidence="1 2">DSM 4337</strain>
    </source>
</reference>
<dbReference type="RefSeq" id="WP_063974831.1">
    <property type="nucleotide sequence ID" value="NZ_LQWZ01000014.1"/>
</dbReference>
<dbReference type="AlphaFoldDB" id="A0A177KVK1"/>
<dbReference type="InterPro" id="IPR029039">
    <property type="entry name" value="Flavoprotein-like_sf"/>
</dbReference>
<name>A0A177KVK1_9BACI</name>